<gene>
    <name evidence="2" type="ORF">T23_17830</name>
</gene>
<dbReference type="Pfam" id="PF07866">
    <property type="entry name" value="DUF1653"/>
    <property type="match status" value="1"/>
</dbReference>
<evidence type="ECO:0000313" key="3">
    <source>
        <dbReference type="Proteomes" id="UP001432099"/>
    </source>
</evidence>
<protein>
    <recommendedName>
        <fullName evidence="1">DUF1653 domain-containing protein</fullName>
    </recommendedName>
</protein>
<dbReference type="Gene3D" id="2.30.30.320">
    <property type="entry name" value="DUF1653-like domain"/>
    <property type="match status" value="1"/>
</dbReference>
<organism evidence="2 3">
    <name type="scientific">Turicibacter faecis</name>
    <dbReference type="NCBI Taxonomy" id="2963365"/>
    <lineage>
        <taxon>Bacteria</taxon>
        <taxon>Bacillati</taxon>
        <taxon>Bacillota</taxon>
        <taxon>Erysipelotrichia</taxon>
        <taxon>Erysipelotrichales</taxon>
        <taxon>Turicibacteraceae</taxon>
        <taxon>Turicibacter</taxon>
    </lineage>
</organism>
<sequence length="83" mass="9768">MRDISALKGKIFRHFKGDLYLVEDVVKHSETQELMVLYRALYGDCGRFVRPYEMFVEKVPNGKENPTGQTYRFELYTVSSIKK</sequence>
<dbReference type="InterPro" id="IPR037135">
    <property type="entry name" value="DUF1653-like_dom_sf"/>
</dbReference>
<feature type="domain" description="DUF1653" evidence="1">
    <location>
        <begin position="11"/>
        <end position="74"/>
    </location>
</feature>
<accession>A0ABN6ZCW4</accession>
<name>A0ABN6ZCW4_9FIRM</name>
<keyword evidence="3" id="KW-1185">Reference proteome</keyword>
<dbReference type="InterPro" id="IPR023387">
    <property type="entry name" value="DUF1653-like_dom"/>
</dbReference>
<dbReference type="RefSeq" id="WP_161831035.1">
    <property type="nucleotide sequence ID" value="NZ_AP028127.1"/>
</dbReference>
<dbReference type="EMBL" id="AP028127">
    <property type="protein sequence ID" value="BEH91681.1"/>
    <property type="molecule type" value="Genomic_DNA"/>
</dbReference>
<reference evidence="2" key="1">
    <citation type="journal article" date="2024" name="Int. J. Syst. Evol. Microbiol.">
        <title>Turicibacter faecis sp. nov., isolated from faeces of heart failure mouse model.</title>
        <authorList>
            <person name="Imamura Y."/>
            <person name="Motooka D."/>
            <person name="Nakajima Y."/>
            <person name="Ito S."/>
            <person name="Kitakaze M."/>
            <person name="Iida T."/>
            <person name="Nakamura S."/>
        </authorList>
    </citation>
    <scope>NUCLEOTIDE SEQUENCE</scope>
    <source>
        <strain evidence="2">TC023</strain>
    </source>
</reference>
<evidence type="ECO:0000259" key="1">
    <source>
        <dbReference type="Pfam" id="PF07866"/>
    </source>
</evidence>
<evidence type="ECO:0000313" key="2">
    <source>
        <dbReference type="EMBL" id="BEH91681.1"/>
    </source>
</evidence>
<dbReference type="Proteomes" id="UP001432099">
    <property type="component" value="Chromosome"/>
</dbReference>
<proteinExistence type="predicted"/>